<sequence length="217" mass="23829">MSSQEEIFVKVIVFDAMGVLYRYGNVQGRVLIPYLRAQGCAAPEEEIRAAYRSVTLGRMTTDEFWPALGLTARDQHYCGEHQLTDGTREALDELAGDGFELACLSNDAAAWSAILRRRFGLDRRVRRWFVSSDLGARKPDPAAYEAVLGELGVPAEQMLFVDDRPVNLVPARSLGMRAVLFRSDDTGVPSEPCVESMPELVAAAKAGGRPGRPGRRG</sequence>
<dbReference type="EMBL" id="JADBEK010000001">
    <property type="protein sequence ID" value="MBE1593750.1"/>
    <property type="molecule type" value="Genomic_DNA"/>
</dbReference>
<dbReference type="Proteomes" id="UP000633509">
    <property type="component" value="Unassembled WGS sequence"/>
</dbReference>
<protein>
    <submittedName>
        <fullName evidence="1">Hydrolase of the HAD superfamily</fullName>
    </submittedName>
</protein>
<keyword evidence="1" id="KW-0378">Hydrolase</keyword>
<dbReference type="InterPro" id="IPR006439">
    <property type="entry name" value="HAD-SF_hydro_IA"/>
</dbReference>
<dbReference type="InterPro" id="IPR036412">
    <property type="entry name" value="HAD-like_sf"/>
</dbReference>
<dbReference type="Gene3D" id="3.40.50.1000">
    <property type="entry name" value="HAD superfamily/HAD-like"/>
    <property type="match status" value="1"/>
</dbReference>
<evidence type="ECO:0000313" key="2">
    <source>
        <dbReference type="Proteomes" id="UP000633509"/>
    </source>
</evidence>
<organism evidence="1 2">
    <name type="scientific">Nonomuraea angiospora</name>
    <dbReference type="NCBI Taxonomy" id="46172"/>
    <lineage>
        <taxon>Bacteria</taxon>
        <taxon>Bacillati</taxon>
        <taxon>Actinomycetota</taxon>
        <taxon>Actinomycetes</taxon>
        <taxon>Streptosporangiales</taxon>
        <taxon>Streptosporangiaceae</taxon>
        <taxon>Nonomuraea</taxon>
    </lineage>
</organism>
<evidence type="ECO:0000313" key="1">
    <source>
        <dbReference type="EMBL" id="MBE1593750.1"/>
    </source>
</evidence>
<comment type="caution">
    <text evidence="1">The sequence shown here is derived from an EMBL/GenBank/DDBJ whole genome shotgun (WGS) entry which is preliminary data.</text>
</comment>
<dbReference type="RefSeq" id="WP_192793059.1">
    <property type="nucleotide sequence ID" value="NZ_JADBEK010000001.1"/>
</dbReference>
<gene>
    <name evidence="1" type="ORF">H4W80_012008</name>
</gene>
<keyword evidence="2" id="KW-1185">Reference proteome</keyword>
<accession>A0ABR9MLC0</accession>
<dbReference type="InterPro" id="IPR023214">
    <property type="entry name" value="HAD_sf"/>
</dbReference>
<dbReference type="PANTHER" id="PTHR43611:SF3">
    <property type="entry name" value="FLAVIN MONONUCLEOTIDE HYDROLASE 1, CHLOROPLATIC"/>
    <property type="match status" value="1"/>
</dbReference>
<dbReference type="SFLD" id="SFLDS00003">
    <property type="entry name" value="Haloacid_Dehalogenase"/>
    <property type="match status" value="1"/>
</dbReference>
<reference evidence="1 2" key="1">
    <citation type="submission" date="2020-10" db="EMBL/GenBank/DDBJ databases">
        <title>Sequencing the genomes of 1000 actinobacteria strains.</title>
        <authorList>
            <person name="Klenk H.-P."/>
        </authorList>
    </citation>
    <scope>NUCLEOTIDE SEQUENCE [LARGE SCALE GENOMIC DNA]</scope>
    <source>
        <strain evidence="1 2">DSM 43173</strain>
    </source>
</reference>
<name>A0ABR9MLC0_9ACTN</name>
<dbReference type="PANTHER" id="PTHR43611">
    <property type="entry name" value="ALPHA-D-GLUCOSE 1-PHOSPHATE PHOSPHATASE"/>
    <property type="match status" value="1"/>
</dbReference>
<dbReference type="GO" id="GO:0016787">
    <property type="term" value="F:hydrolase activity"/>
    <property type="evidence" value="ECO:0007669"/>
    <property type="project" value="UniProtKB-KW"/>
</dbReference>
<dbReference type="NCBIfam" id="TIGR01509">
    <property type="entry name" value="HAD-SF-IA-v3"/>
    <property type="match status" value="1"/>
</dbReference>
<proteinExistence type="predicted"/>
<dbReference type="SFLD" id="SFLDG01129">
    <property type="entry name" value="C1.5:_HAD__Beta-PGM__Phosphata"/>
    <property type="match status" value="1"/>
</dbReference>
<dbReference type="Pfam" id="PF00702">
    <property type="entry name" value="Hydrolase"/>
    <property type="match status" value="1"/>
</dbReference>
<dbReference type="PRINTS" id="PR00413">
    <property type="entry name" value="HADHALOGNASE"/>
</dbReference>
<dbReference type="SUPFAM" id="SSF56784">
    <property type="entry name" value="HAD-like"/>
    <property type="match status" value="1"/>
</dbReference>